<dbReference type="EMBL" id="FOOH01000005">
    <property type="protein sequence ID" value="SFF69390.1"/>
    <property type="molecule type" value="Genomic_DNA"/>
</dbReference>
<gene>
    <name evidence="1" type="ORF">SAMN04488033_1051</name>
</gene>
<name>A0A1I2KT01_9FLAO</name>
<evidence type="ECO:0000313" key="2">
    <source>
        <dbReference type="Proteomes" id="UP000199116"/>
    </source>
</evidence>
<proteinExistence type="predicted"/>
<keyword evidence="2" id="KW-1185">Reference proteome</keyword>
<dbReference type="AlphaFoldDB" id="A0A1I2KT01"/>
<organism evidence="1 2">
    <name type="scientific">Salegentibacter agarivorans</name>
    <dbReference type="NCBI Taxonomy" id="345907"/>
    <lineage>
        <taxon>Bacteria</taxon>
        <taxon>Pseudomonadati</taxon>
        <taxon>Bacteroidota</taxon>
        <taxon>Flavobacteriia</taxon>
        <taxon>Flavobacteriales</taxon>
        <taxon>Flavobacteriaceae</taxon>
        <taxon>Salegentibacter</taxon>
    </lineage>
</organism>
<evidence type="ECO:0000313" key="1">
    <source>
        <dbReference type="EMBL" id="SFF69390.1"/>
    </source>
</evidence>
<protein>
    <submittedName>
        <fullName evidence="1">Uncharacterized protein</fullName>
    </submittedName>
</protein>
<sequence length="58" mass="6774">MGQIDQEQQGAYQKQLRELWFYVEQVYDQEQMLPNEPDFEAIDPAEVAKTIDAINDAL</sequence>
<accession>A0A1I2KT01</accession>
<reference evidence="2" key="1">
    <citation type="submission" date="2016-10" db="EMBL/GenBank/DDBJ databases">
        <authorList>
            <person name="Varghese N."/>
            <person name="Submissions S."/>
        </authorList>
    </citation>
    <scope>NUCLEOTIDE SEQUENCE [LARGE SCALE GENOMIC DNA]</scope>
    <source>
        <strain evidence="2">DSM 23515</strain>
    </source>
</reference>
<dbReference type="Proteomes" id="UP000199116">
    <property type="component" value="Unassembled WGS sequence"/>
</dbReference>
<feature type="non-terminal residue" evidence="1">
    <location>
        <position position="58"/>
    </location>
</feature>